<sequence>MSQSARSTVFLQEMGIGVQWKLRNAEEAADPFVAAVQALADGEPADN</sequence>
<protein>
    <submittedName>
        <fullName evidence="1">Uncharacterized protein</fullName>
    </submittedName>
</protein>
<reference evidence="1 2" key="1">
    <citation type="submission" date="2019-12" db="EMBL/GenBank/DDBJ databases">
        <title>Novel species isolated from a subtropical stream in China.</title>
        <authorList>
            <person name="Lu H."/>
        </authorList>
    </citation>
    <scope>NUCLEOTIDE SEQUENCE [LARGE SCALE GENOMIC DNA]</scope>
    <source>
        <strain evidence="1 2">FT135W</strain>
    </source>
</reference>
<organism evidence="1 2">
    <name type="scientific">Duganella flavida</name>
    <dbReference type="NCBI Taxonomy" id="2692175"/>
    <lineage>
        <taxon>Bacteria</taxon>
        <taxon>Pseudomonadati</taxon>
        <taxon>Pseudomonadota</taxon>
        <taxon>Betaproteobacteria</taxon>
        <taxon>Burkholderiales</taxon>
        <taxon>Oxalobacteraceae</taxon>
        <taxon>Telluria group</taxon>
        <taxon>Duganella</taxon>
    </lineage>
</organism>
<comment type="caution">
    <text evidence="1">The sequence shown here is derived from an EMBL/GenBank/DDBJ whole genome shotgun (WGS) entry which is preliminary data.</text>
</comment>
<dbReference type="Proteomes" id="UP000479335">
    <property type="component" value="Unassembled WGS sequence"/>
</dbReference>
<evidence type="ECO:0000313" key="2">
    <source>
        <dbReference type="Proteomes" id="UP000479335"/>
    </source>
</evidence>
<proteinExistence type="predicted"/>
<accession>A0A6L8K9E3</accession>
<dbReference type="EMBL" id="WWCN01000008">
    <property type="protein sequence ID" value="MYM23966.1"/>
    <property type="molecule type" value="Genomic_DNA"/>
</dbReference>
<dbReference type="RefSeq" id="WP_202414278.1">
    <property type="nucleotide sequence ID" value="NZ_WWCN01000008.1"/>
</dbReference>
<evidence type="ECO:0000313" key="1">
    <source>
        <dbReference type="EMBL" id="MYM23966.1"/>
    </source>
</evidence>
<gene>
    <name evidence="1" type="ORF">GTP46_15045</name>
</gene>
<name>A0A6L8K9E3_9BURK</name>
<keyword evidence="2" id="KW-1185">Reference proteome</keyword>
<dbReference type="AlphaFoldDB" id="A0A6L8K9E3"/>